<organism evidence="5 6">
    <name type="scientific">Paenibacillus macerans</name>
    <name type="common">Bacillus macerans</name>
    <dbReference type="NCBI Taxonomy" id="44252"/>
    <lineage>
        <taxon>Bacteria</taxon>
        <taxon>Bacillati</taxon>
        <taxon>Bacillota</taxon>
        <taxon>Bacilli</taxon>
        <taxon>Bacillales</taxon>
        <taxon>Paenibacillaceae</taxon>
        <taxon>Paenibacillus</taxon>
    </lineage>
</organism>
<dbReference type="SMART" id="SM00895">
    <property type="entry name" value="FCD"/>
    <property type="match status" value="1"/>
</dbReference>
<dbReference type="InterPro" id="IPR036390">
    <property type="entry name" value="WH_DNA-bd_sf"/>
</dbReference>
<dbReference type="PANTHER" id="PTHR43537:SF24">
    <property type="entry name" value="GLUCONATE OPERON TRANSCRIPTIONAL REPRESSOR"/>
    <property type="match status" value="1"/>
</dbReference>
<dbReference type="InterPro" id="IPR000524">
    <property type="entry name" value="Tscrpt_reg_HTH_GntR"/>
</dbReference>
<dbReference type="InterPro" id="IPR011711">
    <property type="entry name" value="GntR_C"/>
</dbReference>
<dbReference type="EMBL" id="JMQA01000018">
    <property type="protein sequence ID" value="KFN10436.1"/>
    <property type="molecule type" value="Genomic_DNA"/>
</dbReference>
<evidence type="ECO:0000256" key="1">
    <source>
        <dbReference type="ARBA" id="ARBA00023015"/>
    </source>
</evidence>
<evidence type="ECO:0000313" key="6">
    <source>
        <dbReference type="Proteomes" id="UP000029278"/>
    </source>
</evidence>
<keyword evidence="1" id="KW-0805">Transcription regulation</keyword>
<evidence type="ECO:0000256" key="2">
    <source>
        <dbReference type="ARBA" id="ARBA00023125"/>
    </source>
</evidence>
<evidence type="ECO:0000259" key="4">
    <source>
        <dbReference type="PROSITE" id="PS50949"/>
    </source>
</evidence>
<dbReference type="Pfam" id="PF07729">
    <property type="entry name" value="FCD"/>
    <property type="match status" value="1"/>
</dbReference>
<dbReference type="GeneID" id="77011606"/>
<dbReference type="PROSITE" id="PS50096">
    <property type="entry name" value="IQ"/>
    <property type="match status" value="1"/>
</dbReference>
<name>A0A091A2A4_PAEMA</name>
<dbReference type="STRING" id="44252.DJ90_849"/>
<dbReference type="Pfam" id="PF00392">
    <property type="entry name" value="GntR"/>
    <property type="match status" value="1"/>
</dbReference>
<accession>A0A091A2A4</accession>
<dbReference type="Gene3D" id="1.10.10.10">
    <property type="entry name" value="Winged helix-like DNA-binding domain superfamily/Winged helix DNA-binding domain"/>
    <property type="match status" value="1"/>
</dbReference>
<dbReference type="GO" id="GO:0003700">
    <property type="term" value="F:DNA-binding transcription factor activity"/>
    <property type="evidence" value="ECO:0007669"/>
    <property type="project" value="InterPro"/>
</dbReference>
<dbReference type="AlphaFoldDB" id="A0A091A2A4"/>
<dbReference type="GO" id="GO:0003677">
    <property type="term" value="F:DNA binding"/>
    <property type="evidence" value="ECO:0007669"/>
    <property type="project" value="UniProtKB-KW"/>
</dbReference>
<dbReference type="OrthoDB" id="574518at2"/>
<sequence length="235" mass="27361">MNLPNISKNRNTLSDHAYHVIRGAIVTLQLEPGQLVFESELGSTLGVSRTPIREAFRRLMTEELIEILPQRGARIAYMSKKKIEEARFVRLSLEVSAFKEAARKWNANDAAFEKAYQQIKGILEEHRKIIDEQNFDRFLELDESFHSAVLELTGNSTLISIINQMRGHLNRMRYLELLETKHMNQLVSEHEAIFEAITVNDEEKTERLLREHITSLEYCTPDLVKKYSHYFQSVE</sequence>
<dbReference type="InterPro" id="IPR036388">
    <property type="entry name" value="WH-like_DNA-bd_sf"/>
</dbReference>
<evidence type="ECO:0000256" key="3">
    <source>
        <dbReference type="ARBA" id="ARBA00023163"/>
    </source>
</evidence>
<comment type="caution">
    <text evidence="5">The sequence shown here is derived from an EMBL/GenBank/DDBJ whole genome shotgun (WGS) entry which is preliminary data.</text>
</comment>
<reference evidence="5 6" key="1">
    <citation type="submission" date="2014-04" db="EMBL/GenBank/DDBJ databases">
        <authorList>
            <person name="Bishop-Lilly K.A."/>
            <person name="Broomall S.M."/>
            <person name="Chain P.S."/>
            <person name="Chertkov O."/>
            <person name="Coyne S.R."/>
            <person name="Daligault H.E."/>
            <person name="Davenport K.W."/>
            <person name="Erkkila T."/>
            <person name="Frey K.G."/>
            <person name="Gibbons H.S."/>
            <person name="Gu W."/>
            <person name="Jaissle J."/>
            <person name="Johnson S.L."/>
            <person name="Koroleva G.I."/>
            <person name="Ladner J.T."/>
            <person name="Lo C.-C."/>
            <person name="Minogue T.D."/>
            <person name="Munk C."/>
            <person name="Palacios G.F."/>
            <person name="Redden C.L."/>
            <person name="Rosenzweig C.N."/>
            <person name="Scholz M.B."/>
            <person name="Teshima H."/>
            <person name="Xu Y."/>
        </authorList>
    </citation>
    <scope>NUCLEOTIDE SEQUENCE [LARGE SCALE GENOMIC DNA]</scope>
    <source>
        <strain evidence="5 6">8244</strain>
    </source>
</reference>
<dbReference type="SUPFAM" id="SSF46785">
    <property type="entry name" value="Winged helix' DNA-binding domain"/>
    <property type="match status" value="1"/>
</dbReference>
<keyword evidence="2" id="KW-0238">DNA-binding</keyword>
<dbReference type="Proteomes" id="UP000029278">
    <property type="component" value="Unassembled WGS sequence"/>
</dbReference>
<keyword evidence="6" id="KW-1185">Reference proteome</keyword>
<dbReference type="RefSeq" id="WP_036619904.1">
    <property type="nucleotide sequence ID" value="NZ_CP086393.1"/>
</dbReference>
<evidence type="ECO:0000313" key="5">
    <source>
        <dbReference type="EMBL" id="KFN10436.1"/>
    </source>
</evidence>
<dbReference type="CDD" id="cd07377">
    <property type="entry name" value="WHTH_GntR"/>
    <property type="match status" value="1"/>
</dbReference>
<gene>
    <name evidence="5" type="ORF">DJ90_849</name>
</gene>
<dbReference type="PROSITE" id="PS50949">
    <property type="entry name" value="HTH_GNTR"/>
    <property type="match status" value="1"/>
</dbReference>
<dbReference type="SUPFAM" id="SSF48008">
    <property type="entry name" value="GntR ligand-binding domain-like"/>
    <property type="match status" value="1"/>
</dbReference>
<dbReference type="Gene3D" id="1.20.120.530">
    <property type="entry name" value="GntR ligand-binding domain-like"/>
    <property type="match status" value="1"/>
</dbReference>
<protein>
    <submittedName>
        <fullName evidence="5">Bacterial regulatory s, gntR family protein</fullName>
    </submittedName>
</protein>
<dbReference type="PATRIC" id="fig|44252.3.peg.1304"/>
<keyword evidence="3" id="KW-0804">Transcription</keyword>
<dbReference type="SMART" id="SM00345">
    <property type="entry name" value="HTH_GNTR"/>
    <property type="match status" value="1"/>
</dbReference>
<dbReference type="InterPro" id="IPR008920">
    <property type="entry name" value="TF_FadR/GntR_C"/>
</dbReference>
<dbReference type="PANTHER" id="PTHR43537">
    <property type="entry name" value="TRANSCRIPTIONAL REGULATOR, GNTR FAMILY"/>
    <property type="match status" value="1"/>
</dbReference>
<dbReference type="HOGENOM" id="CLU_017584_5_2_9"/>
<proteinExistence type="predicted"/>
<feature type="domain" description="HTH gntR-type" evidence="4">
    <location>
        <begin position="11"/>
        <end position="78"/>
    </location>
</feature>